<feature type="compositionally biased region" description="Basic residues" evidence="1">
    <location>
        <begin position="110"/>
        <end position="131"/>
    </location>
</feature>
<dbReference type="Proteomes" id="UP000038045">
    <property type="component" value="Unplaced"/>
</dbReference>
<feature type="compositionally biased region" description="Basic residues" evidence="1">
    <location>
        <begin position="582"/>
        <end position="593"/>
    </location>
</feature>
<organism evidence="2 3">
    <name type="scientific">Parastrongyloides trichosuri</name>
    <name type="common">Possum-specific nematode worm</name>
    <dbReference type="NCBI Taxonomy" id="131310"/>
    <lineage>
        <taxon>Eukaryota</taxon>
        <taxon>Metazoa</taxon>
        <taxon>Ecdysozoa</taxon>
        <taxon>Nematoda</taxon>
        <taxon>Chromadorea</taxon>
        <taxon>Rhabditida</taxon>
        <taxon>Tylenchina</taxon>
        <taxon>Panagrolaimomorpha</taxon>
        <taxon>Strongyloidoidea</taxon>
        <taxon>Strongyloididae</taxon>
        <taxon>Parastrongyloides</taxon>
    </lineage>
</organism>
<feature type="compositionally biased region" description="Basic and acidic residues" evidence="1">
    <location>
        <begin position="456"/>
        <end position="484"/>
    </location>
</feature>
<evidence type="ECO:0000313" key="2">
    <source>
        <dbReference type="Proteomes" id="UP000038045"/>
    </source>
</evidence>
<evidence type="ECO:0000313" key="3">
    <source>
        <dbReference type="WBParaSite" id="PTRK_0000238000.1"/>
    </source>
</evidence>
<protein>
    <submittedName>
        <fullName evidence="3">LigA</fullName>
    </submittedName>
</protein>
<feature type="compositionally biased region" description="Gly residues" evidence="1">
    <location>
        <begin position="515"/>
        <end position="531"/>
    </location>
</feature>
<name>A0A0N4Z5J4_PARTI</name>
<feature type="compositionally biased region" description="Low complexity" evidence="1">
    <location>
        <begin position="437"/>
        <end position="450"/>
    </location>
</feature>
<feature type="compositionally biased region" description="Basic and acidic residues" evidence="1">
    <location>
        <begin position="144"/>
        <end position="160"/>
    </location>
</feature>
<dbReference type="WBParaSite" id="PTRK_0000238000.1">
    <property type="protein sequence ID" value="PTRK_0000238000.1"/>
    <property type="gene ID" value="PTRK_0000238000"/>
</dbReference>
<proteinExistence type="predicted"/>
<evidence type="ECO:0000256" key="1">
    <source>
        <dbReference type="SAM" id="MobiDB-lite"/>
    </source>
</evidence>
<reference evidence="3" key="1">
    <citation type="submission" date="2017-02" db="UniProtKB">
        <authorList>
            <consortium name="WormBaseParasite"/>
        </authorList>
    </citation>
    <scope>IDENTIFICATION</scope>
</reference>
<feature type="compositionally biased region" description="Basic residues" evidence="1">
    <location>
        <begin position="375"/>
        <end position="385"/>
    </location>
</feature>
<feature type="compositionally biased region" description="Basic residues" evidence="1">
    <location>
        <begin position="161"/>
        <end position="198"/>
    </location>
</feature>
<feature type="region of interest" description="Disordered" evidence="1">
    <location>
        <begin position="256"/>
        <end position="593"/>
    </location>
</feature>
<accession>A0A0N4Z5J4</accession>
<feature type="compositionally biased region" description="Gly residues" evidence="1">
    <location>
        <begin position="390"/>
        <end position="403"/>
    </location>
</feature>
<feature type="compositionally biased region" description="Basic and acidic residues" evidence="1">
    <location>
        <begin position="336"/>
        <end position="346"/>
    </location>
</feature>
<feature type="region of interest" description="Disordered" evidence="1">
    <location>
        <begin position="1"/>
        <end position="218"/>
    </location>
</feature>
<dbReference type="AlphaFoldDB" id="A0A0N4Z5J4"/>
<sequence length="593" mass="62419">MRIIAGSRRSRYEARHDRSPAWNSGRGRRGGVPDRLWRRGLCGDVRGEDAGPPARAGRRDPAVHPEPVEPGSGAAPLRLPQPRRAQGLQPDAEHSGRGAEGGAGRAGRAAARRTGRRRRARGQGRRGARQRRGAEVGPAHRHRTEGQEPERGRLRPERAGRPRRNRRRPTAAQRHRRGGRRPAGPGHRRGQRPSRRRSRPDQAGRGGGAAPGHPHGLAGAGTVIRNVFHAPPILFKAGGPAYAGAPFSIARFENEQEISSRPGLRRGSDRHGGRLCSAEAVSPAGRAVRPRPSAPDPVRVRRPVGGQGQSEGLHRRRPRPLRGAGPRPAVRSSGAGKDDPGADRGARTGRGLPRHLRPHPGQGGRPGGHPDQPRTARRPVHRRNPPHGPPGGGDPLSGDGGPCAGPDHRRGAVGAQRAHRPGALHPGRGDDAGGPAGDAAARPLRHSAAAGVLYARRTDGGHPRRGAQDGRGHHRGRGDGDRTPGARHAAHRRASVAAGAGLCGRRGGLYRPAGGSAGAGAAGGGRGGAGQSGPPLPQGPDRELRRRASRHGHPGRRHRRSARCGRGRDRALPAATGLHPAHAARPHGLRPRL</sequence>
<dbReference type="STRING" id="131310.A0A0N4Z5J4"/>
<feature type="compositionally biased region" description="Low complexity" evidence="1">
    <location>
        <begin position="321"/>
        <end position="331"/>
    </location>
</feature>
<feature type="compositionally biased region" description="Basic and acidic residues" evidence="1">
    <location>
        <begin position="57"/>
        <end position="67"/>
    </location>
</feature>
<feature type="compositionally biased region" description="Basic and acidic residues" evidence="1">
    <location>
        <begin position="10"/>
        <end position="19"/>
    </location>
</feature>
<keyword evidence="2" id="KW-1185">Reference proteome</keyword>
<feature type="compositionally biased region" description="Basic residues" evidence="1">
    <location>
        <begin position="547"/>
        <end position="565"/>
    </location>
</feature>